<proteinExistence type="predicted"/>
<gene>
    <name evidence="1" type="ORF">S03H2_42056</name>
</gene>
<protein>
    <submittedName>
        <fullName evidence="1">Uncharacterized protein</fullName>
    </submittedName>
</protein>
<reference evidence="1" key="1">
    <citation type="journal article" date="2014" name="Front. Microbiol.">
        <title>High frequency of phylogenetically diverse reductive dehalogenase-homologous genes in deep subseafloor sedimentary metagenomes.</title>
        <authorList>
            <person name="Kawai M."/>
            <person name="Futagami T."/>
            <person name="Toyoda A."/>
            <person name="Takaki Y."/>
            <person name="Nishi S."/>
            <person name="Hori S."/>
            <person name="Arai W."/>
            <person name="Tsubouchi T."/>
            <person name="Morono Y."/>
            <person name="Uchiyama I."/>
            <person name="Ito T."/>
            <person name="Fujiyama A."/>
            <person name="Inagaki F."/>
            <person name="Takami H."/>
        </authorList>
    </citation>
    <scope>NUCLEOTIDE SEQUENCE</scope>
    <source>
        <strain evidence="1">Expedition CK06-06</strain>
    </source>
</reference>
<dbReference type="AlphaFoldDB" id="X1J8C1"/>
<dbReference type="Gene3D" id="3.50.50.60">
    <property type="entry name" value="FAD/NAD(P)-binding domain"/>
    <property type="match status" value="1"/>
</dbReference>
<dbReference type="InterPro" id="IPR036188">
    <property type="entry name" value="FAD/NAD-bd_sf"/>
</dbReference>
<comment type="caution">
    <text evidence="1">The sequence shown here is derived from an EMBL/GenBank/DDBJ whole genome shotgun (WGS) entry which is preliminary data.</text>
</comment>
<sequence>MLVCPRLMAKTIDMAILGATPAGLAAAYVLAARGCEVTVIDTPSSGSDCPLSEWTPSGTFNLRGLPKSLARRCGARAFRSVSYHSVKLDARAGHRSRSILGYFVVPEGRIL</sequence>
<dbReference type="EMBL" id="BARU01026158">
    <property type="protein sequence ID" value="GAH74614.1"/>
    <property type="molecule type" value="Genomic_DNA"/>
</dbReference>
<organism evidence="1">
    <name type="scientific">marine sediment metagenome</name>
    <dbReference type="NCBI Taxonomy" id="412755"/>
    <lineage>
        <taxon>unclassified sequences</taxon>
        <taxon>metagenomes</taxon>
        <taxon>ecological metagenomes</taxon>
    </lineage>
</organism>
<feature type="non-terminal residue" evidence="1">
    <location>
        <position position="111"/>
    </location>
</feature>
<dbReference type="SUPFAM" id="SSF51971">
    <property type="entry name" value="Nucleotide-binding domain"/>
    <property type="match status" value="1"/>
</dbReference>
<evidence type="ECO:0000313" key="1">
    <source>
        <dbReference type="EMBL" id="GAH74614.1"/>
    </source>
</evidence>
<dbReference type="Pfam" id="PF13450">
    <property type="entry name" value="NAD_binding_8"/>
    <property type="match status" value="1"/>
</dbReference>
<accession>X1J8C1</accession>
<name>X1J8C1_9ZZZZ</name>